<protein>
    <recommendedName>
        <fullName evidence="4">Peptidase M50 domain-containing protein</fullName>
    </recommendedName>
</protein>
<feature type="transmembrane region" description="Helical" evidence="1">
    <location>
        <begin position="217"/>
        <end position="241"/>
    </location>
</feature>
<gene>
    <name evidence="2" type="ORF">OS242_04720</name>
</gene>
<dbReference type="Proteomes" id="UP001208017">
    <property type="component" value="Unassembled WGS sequence"/>
</dbReference>
<feature type="transmembrane region" description="Helical" evidence="1">
    <location>
        <begin position="122"/>
        <end position="143"/>
    </location>
</feature>
<accession>A0ABT3WX50</accession>
<proteinExistence type="predicted"/>
<dbReference type="EMBL" id="JAPMLT010000002">
    <property type="protein sequence ID" value="MCX7569255.1"/>
    <property type="molecule type" value="Genomic_DNA"/>
</dbReference>
<feature type="transmembrane region" description="Helical" evidence="1">
    <location>
        <begin position="322"/>
        <end position="346"/>
    </location>
</feature>
<evidence type="ECO:0000313" key="3">
    <source>
        <dbReference type="Proteomes" id="UP001208017"/>
    </source>
</evidence>
<evidence type="ECO:0000256" key="1">
    <source>
        <dbReference type="SAM" id="Phobius"/>
    </source>
</evidence>
<evidence type="ECO:0008006" key="4">
    <source>
        <dbReference type="Google" id="ProtNLM"/>
    </source>
</evidence>
<evidence type="ECO:0000313" key="2">
    <source>
        <dbReference type="EMBL" id="MCX7569255.1"/>
    </source>
</evidence>
<keyword evidence="3" id="KW-1185">Reference proteome</keyword>
<keyword evidence="1" id="KW-0472">Membrane</keyword>
<feature type="transmembrane region" description="Helical" evidence="1">
    <location>
        <begin position="366"/>
        <end position="386"/>
    </location>
</feature>
<feature type="transmembrane region" description="Helical" evidence="1">
    <location>
        <begin position="253"/>
        <end position="270"/>
    </location>
</feature>
<feature type="transmembrane region" description="Helical" evidence="1">
    <location>
        <begin position="149"/>
        <end position="172"/>
    </location>
</feature>
<reference evidence="2 3" key="1">
    <citation type="submission" date="2022-11" db="EMBL/GenBank/DDBJ databases">
        <title>Study of microbial diversity in lake waters.</title>
        <authorList>
            <person name="Zhang J."/>
        </authorList>
    </citation>
    <scope>NUCLEOTIDE SEQUENCE [LARGE SCALE GENOMIC DNA]</scope>
    <source>
        <strain evidence="2 3">DT12</strain>
    </source>
</reference>
<sequence length="405" mass="44489">MSDLAVTLDSKLDVSHLSIQPDGDEYTVGDVAADEFIRIPYEGVAAIRLLDGTRTLGEAQAHLLASEEIEVDFLDFAETLLELKLVRSLDGQMLIEEAPQAAEAKLGWTQPLGNFLFGKGALALYVLFAVASVVMIAALPSVQPHYQDLFVFSSIGVSMLVLFVWTWGLLLLHEVGHMLAAAGAGAPVRFKLSVRWMWVVVEAEMNGLWAKSRNARYVPFLAGMCWDTTVLFLSLLVQLWLPESGLLHRLAEMTALMMIYQLFSQLMIFLRTDLYFVLITATHAANLSGDAKLFLKRTFLPSTATREAWQALSHVERRHATWFGLLYGVAGAVVAGLAGLVMIPAILDAVSRAWTEVASHSGSSLLFWDGMLVLLVTAANLALYAAGTWSRYRGGRVQQKEAVES</sequence>
<comment type="caution">
    <text evidence="2">The sequence shown here is derived from an EMBL/GenBank/DDBJ whole genome shotgun (WGS) entry which is preliminary data.</text>
</comment>
<dbReference type="RefSeq" id="WP_267150504.1">
    <property type="nucleotide sequence ID" value="NZ_JAPMLT010000002.1"/>
</dbReference>
<keyword evidence="1" id="KW-1133">Transmembrane helix</keyword>
<name>A0ABT3WX50_9BACL</name>
<organism evidence="2 3">
    <name type="scientific">Tumebacillus lacus</name>
    <dbReference type="NCBI Taxonomy" id="2995335"/>
    <lineage>
        <taxon>Bacteria</taxon>
        <taxon>Bacillati</taxon>
        <taxon>Bacillota</taxon>
        <taxon>Bacilli</taxon>
        <taxon>Bacillales</taxon>
        <taxon>Alicyclobacillaceae</taxon>
        <taxon>Tumebacillus</taxon>
    </lineage>
</organism>
<keyword evidence="1" id="KW-0812">Transmembrane</keyword>